<dbReference type="EMBL" id="JBHTIS010000143">
    <property type="protein sequence ID" value="MFD1044853.1"/>
    <property type="molecule type" value="Genomic_DNA"/>
</dbReference>
<keyword evidence="2" id="KW-1185">Reference proteome</keyword>
<protein>
    <submittedName>
        <fullName evidence="1">Nuclease</fullName>
    </submittedName>
</protein>
<organism evidence="1 2">
    <name type="scientific">Kibdelosporangium lantanae</name>
    <dbReference type="NCBI Taxonomy" id="1497396"/>
    <lineage>
        <taxon>Bacteria</taxon>
        <taxon>Bacillati</taxon>
        <taxon>Actinomycetota</taxon>
        <taxon>Actinomycetes</taxon>
        <taxon>Pseudonocardiales</taxon>
        <taxon>Pseudonocardiaceae</taxon>
        <taxon>Kibdelosporangium</taxon>
    </lineage>
</organism>
<gene>
    <name evidence="1" type="ORF">ACFQ1S_04210</name>
</gene>
<name>A0ABW3M2S2_9PSEU</name>
<dbReference type="Proteomes" id="UP001597045">
    <property type="component" value="Unassembled WGS sequence"/>
</dbReference>
<evidence type="ECO:0000313" key="2">
    <source>
        <dbReference type="Proteomes" id="UP001597045"/>
    </source>
</evidence>
<sequence>MAMMVIEGKYRIVGASPDGDSVRFYPNDPADWDRVGGPHKVRRNASGGAQLRLDAIDALETHFLTKAGEQHQPHRFGDAAASELLDWLGFTNVVRGGGGKVTKADPAEVPGYILTRTADVYGRCVAFAGKGAAPAASGSNVFVDVALVQRTVNYHQLARGLAYPTFYRKLFPDLRTAMTEAAKTARAEQLGLWPDDRTQIGASVANSRSLFDDVVVLPKLFRRLADYLALNDGDLSLGGFSLYLDQRDDRLFVLSTGHSTSLDTIVQVEEGNTVKLTVWIRWVRSADGVRRRTNRCWPSPTEAKGLPLADAVGCPSWTRGRRLTLFVVMAK</sequence>
<dbReference type="Gene3D" id="2.40.50.90">
    <property type="match status" value="1"/>
</dbReference>
<reference evidence="2" key="1">
    <citation type="journal article" date="2019" name="Int. J. Syst. Evol. Microbiol.">
        <title>The Global Catalogue of Microorganisms (GCM) 10K type strain sequencing project: providing services to taxonomists for standard genome sequencing and annotation.</title>
        <authorList>
            <consortium name="The Broad Institute Genomics Platform"/>
            <consortium name="The Broad Institute Genome Sequencing Center for Infectious Disease"/>
            <person name="Wu L."/>
            <person name="Ma J."/>
        </authorList>
    </citation>
    <scope>NUCLEOTIDE SEQUENCE [LARGE SCALE GENOMIC DNA]</scope>
    <source>
        <strain evidence="2">JCM 31486</strain>
    </source>
</reference>
<accession>A0ABW3M2S2</accession>
<dbReference type="SUPFAM" id="SSF50199">
    <property type="entry name" value="Staphylococcal nuclease"/>
    <property type="match status" value="1"/>
</dbReference>
<evidence type="ECO:0000313" key="1">
    <source>
        <dbReference type="EMBL" id="MFD1044853.1"/>
    </source>
</evidence>
<dbReference type="InterPro" id="IPR035437">
    <property type="entry name" value="SNase_OB-fold_sf"/>
</dbReference>
<proteinExistence type="predicted"/>
<comment type="caution">
    <text evidence="1">The sequence shown here is derived from an EMBL/GenBank/DDBJ whole genome shotgun (WGS) entry which is preliminary data.</text>
</comment>